<sequence>MKVFYVLLTFICAFVVADVELTAPDSGSTYTASGGSAAVTIKWKDTVEDDDDSAASLSKVLTYTILLCYGAEDGTGTIKCLDDDPDDYILKDQKVSGTSYKALIDASMVPNGYYYFQVYAAYPQQGYSIHYTERFQLKGMSGPSTIKATATGDTPGPQVSIEGVDGAGGAVNSKSFSITYTLQTGKTRYAPMQMQPGSTITHSKYSTRYPTSAVTYYSTKAKSPVVYSTITPGWSYSRKSYTNLATAQSFETSHYAASDKVKQATLSAGDKRKRWID</sequence>
<evidence type="ECO:0000313" key="1">
    <source>
        <dbReference type="EMBL" id="KAJ9103441.1"/>
    </source>
</evidence>
<reference evidence="1" key="1">
    <citation type="submission" date="2023-04" db="EMBL/GenBank/DDBJ databases">
        <title>Draft Genome sequencing of Naganishia species isolated from polar environments using Oxford Nanopore Technology.</title>
        <authorList>
            <person name="Leo P."/>
            <person name="Venkateswaran K."/>
        </authorList>
    </citation>
    <scope>NUCLEOTIDE SEQUENCE</scope>
    <source>
        <strain evidence="1">MNA-CCFEE 5261</strain>
    </source>
</reference>
<comment type="caution">
    <text evidence="1">The sequence shown here is derived from an EMBL/GenBank/DDBJ whole genome shotgun (WGS) entry which is preliminary data.</text>
</comment>
<name>A0ACC2VXD3_9TREE</name>
<keyword evidence="2" id="KW-1185">Reference proteome</keyword>
<dbReference type="EMBL" id="JASBWR010000046">
    <property type="protein sequence ID" value="KAJ9103441.1"/>
    <property type="molecule type" value="Genomic_DNA"/>
</dbReference>
<gene>
    <name evidence="1" type="ORF">QFC19_004392</name>
</gene>
<protein>
    <submittedName>
        <fullName evidence="1">Uncharacterized protein</fullName>
    </submittedName>
</protein>
<organism evidence="1 2">
    <name type="scientific">Naganishia cerealis</name>
    <dbReference type="NCBI Taxonomy" id="610337"/>
    <lineage>
        <taxon>Eukaryota</taxon>
        <taxon>Fungi</taxon>
        <taxon>Dikarya</taxon>
        <taxon>Basidiomycota</taxon>
        <taxon>Agaricomycotina</taxon>
        <taxon>Tremellomycetes</taxon>
        <taxon>Filobasidiales</taxon>
        <taxon>Filobasidiaceae</taxon>
        <taxon>Naganishia</taxon>
    </lineage>
</organism>
<proteinExistence type="predicted"/>
<accession>A0ACC2VXD3</accession>
<evidence type="ECO:0000313" key="2">
    <source>
        <dbReference type="Proteomes" id="UP001241377"/>
    </source>
</evidence>
<dbReference type="Proteomes" id="UP001241377">
    <property type="component" value="Unassembled WGS sequence"/>
</dbReference>